<reference evidence="2" key="1">
    <citation type="submission" date="2023-07" db="EMBL/GenBank/DDBJ databases">
        <title>draft genome sequence of fig (Ficus carica).</title>
        <authorList>
            <person name="Takahashi T."/>
            <person name="Nishimura K."/>
        </authorList>
    </citation>
    <scope>NUCLEOTIDE SEQUENCE</scope>
</reference>
<organism evidence="2 3">
    <name type="scientific">Ficus carica</name>
    <name type="common">Common fig</name>
    <dbReference type="NCBI Taxonomy" id="3494"/>
    <lineage>
        <taxon>Eukaryota</taxon>
        <taxon>Viridiplantae</taxon>
        <taxon>Streptophyta</taxon>
        <taxon>Embryophyta</taxon>
        <taxon>Tracheophyta</taxon>
        <taxon>Spermatophyta</taxon>
        <taxon>Magnoliopsida</taxon>
        <taxon>eudicotyledons</taxon>
        <taxon>Gunneridae</taxon>
        <taxon>Pentapetalae</taxon>
        <taxon>rosids</taxon>
        <taxon>fabids</taxon>
        <taxon>Rosales</taxon>
        <taxon>Moraceae</taxon>
        <taxon>Ficeae</taxon>
        <taxon>Ficus</taxon>
    </lineage>
</organism>
<feature type="compositionally biased region" description="Acidic residues" evidence="1">
    <location>
        <begin position="29"/>
        <end position="42"/>
    </location>
</feature>
<keyword evidence="3" id="KW-1185">Reference proteome</keyword>
<sequence>MLGFEDDPNENPVEAAVDLNAGATGDPNENGDGDEADDDEDPNEKHDIFSLSSA</sequence>
<dbReference type="AlphaFoldDB" id="A0AA88JIN5"/>
<evidence type="ECO:0000313" key="3">
    <source>
        <dbReference type="Proteomes" id="UP001187192"/>
    </source>
</evidence>
<dbReference type="EMBL" id="BTGU01015913">
    <property type="protein sequence ID" value="GMN73732.1"/>
    <property type="molecule type" value="Genomic_DNA"/>
</dbReference>
<protein>
    <submittedName>
        <fullName evidence="2">Uncharacterized protein</fullName>
    </submittedName>
</protein>
<accession>A0AA88JIN5</accession>
<gene>
    <name evidence="2" type="ORF">TIFTF001_054897</name>
</gene>
<feature type="region of interest" description="Disordered" evidence="1">
    <location>
        <begin position="1"/>
        <end position="54"/>
    </location>
</feature>
<name>A0AA88JIN5_FICCA</name>
<evidence type="ECO:0000256" key="1">
    <source>
        <dbReference type="SAM" id="MobiDB-lite"/>
    </source>
</evidence>
<proteinExistence type="predicted"/>
<dbReference type="Proteomes" id="UP001187192">
    <property type="component" value="Unassembled WGS sequence"/>
</dbReference>
<evidence type="ECO:0000313" key="2">
    <source>
        <dbReference type="EMBL" id="GMN73732.1"/>
    </source>
</evidence>
<comment type="caution">
    <text evidence="2">The sequence shown here is derived from an EMBL/GenBank/DDBJ whole genome shotgun (WGS) entry which is preliminary data.</text>
</comment>